<dbReference type="Proteomes" id="UP000249542">
    <property type="component" value="Unassembled WGS sequence"/>
</dbReference>
<dbReference type="InterPro" id="IPR011055">
    <property type="entry name" value="Dup_hybrid_motif"/>
</dbReference>
<accession>A0A2W7IMN4</accession>
<evidence type="ECO:0000313" key="3">
    <source>
        <dbReference type="EMBL" id="PZW40617.1"/>
    </source>
</evidence>
<reference evidence="3 4" key="1">
    <citation type="submission" date="2018-06" db="EMBL/GenBank/DDBJ databases">
        <title>Genomic Encyclopedia of Archaeal and Bacterial Type Strains, Phase II (KMG-II): from individual species to whole genera.</title>
        <authorList>
            <person name="Goeker M."/>
        </authorList>
    </citation>
    <scope>NUCLEOTIDE SEQUENCE [LARGE SCALE GENOMIC DNA]</scope>
    <source>
        <strain evidence="3 4">DSM 15361</strain>
    </source>
</reference>
<evidence type="ECO:0000256" key="1">
    <source>
        <dbReference type="SAM" id="SignalP"/>
    </source>
</evidence>
<gene>
    <name evidence="3" type="ORF">LX95_01683</name>
</gene>
<dbReference type="AlphaFoldDB" id="A0A2W7IMN4"/>
<keyword evidence="1" id="KW-0732">Signal</keyword>
<dbReference type="SUPFAM" id="SSF51261">
    <property type="entry name" value="Duplicated hybrid motif"/>
    <property type="match status" value="1"/>
</dbReference>
<dbReference type="PANTHER" id="PTHR21666">
    <property type="entry name" value="PEPTIDASE-RELATED"/>
    <property type="match status" value="1"/>
</dbReference>
<name>A0A2W7IMN4_9FLAO</name>
<feature type="chain" id="PRO_5016011939" evidence="1">
    <location>
        <begin position="20"/>
        <end position="566"/>
    </location>
</feature>
<dbReference type="InterPro" id="IPR050570">
    <property type="entry name" value="Cell_wall_metabolism_enzyme"/>
</dbReference>
<dbReference type="RefSeq" id="WP_111540987.1">
    <property type="nucleotide sequence ID" value="NZ_QKYV01000004.1"/>
</dbReference>
<dbReference type="Pfam" id="PF01551">
    <property type="entry name" value="Peptidase_M23"/>
    <property type="match status" value="1"/>
</dbReference>
<dbReference type="CDD" id="cd12797">
    <property type="entry name" value="M23_peptidase"/>
    <property type="match status" value="1"/>
</dbReference>
<protein>
    <submittedName>
        <fullName evidence="3">Peptidase M23-like protein</fullName>
    </submittedName>
</protein>
<feature type="domain" description="M23ase beta-sheet core" evidence="2">
    <location>
        <begin position="50"/>
        <end position="109"/>
    </location>
</feature>
<dbReference type="GO" id="GO:0004222">
    <property type="term" value="F:metalloendopeptidase activity"/>
    <property type="evidence" value="ECO:0007669"/>
    <property type="project" value="TreeGrafter"/>
</dbReference>
<organism evidence="3 4">
    <name type="scientific">Mesonia algae</name>
    <dbReference type="NCBI Taxonomy" id="213248"/>
    <lineage>
        <taxon>Bacteria</taxon>
        <taxon>Pseudomonadati</taxon>
        <taxon>Bacteroidota</taxon>
        <taxon>Flavobacteriia</taxon>
        <taxon>Flavobacteriales</taxon>
        <taxon>Flavobacteriaceae</taxon>
        <taxon>Mesonia</taxon>
    </lineage>
</organism>
<evidence type="ECO:0000259" key="2">
    <source>
        <dbReference type="Pfam" id="PF01551"/>
    </source>
</evidence>
<feature type="signal peptide" evidence="1">
    <location>
        <begin position="1"/>
        <end position="19"/>
    </location>
</feature>
<dbReference type="PANTHER" id="PTHR21666:SF285">
    <property type="entry name" value="M23 FAMILY METALLOPEPTIDASE"/>
    <property type="match status" value="1"/>
</dbReference>
<comment type="caution">
    <text evidence="3">The sequence shown here is derived from an EMBL/GenBank/DDBJ whole genome shotgun (WGS) entry which is preliminary data.</text>
</comment>
<keyword evidence="4" id="KW-1185">Reference proteome</keyword>
<dbReference type="InterPro" id="IPR016047">
    <property type="entry name" value="M23ase_b-sheet_dom"/>
</dbReference>
<proteinExistence type="predicted"/>
<dbReference type="Gene3D" id="2.70.70.10">
    <property type="entry name" value="Glucose Permease (Domain IIA)"/>
    <property type="match status" value="1"/>
</dbReference>
<sequence>MRFIFLLLLPLFLCSPVKAQEDLPQDYFSSPLEIPLILSGTFAELRSNHFHSGLDIKTHQKTGLNVLASAEGYVSRIKVSHFGYGKALYIQHPNGYTTVYAHLKKFSPAIQAYIRKVQYAKESYEVEVFPKANELPVKQNELIAYSGNSGGSGGPHLHFEIRDAAASPMNPLDFGFNIQDNSHPLIEGVFVYPQGENSHVNQNNNRQKLRVIPLGNGNYITENFEAYGTLGFGVSTVDRLDFASNKNGVYQIKTSVNGNKLMQIDFKKFSFSESRYINRFIDYAYYKNERNRVQKLFKEDNNPLSIITTYGEKGFVNVQDSLDYNYTIEVKDFKGNTSTIKVPITSKTFPLEEITPKKIDSTAYFAKAGQAIAFDEDGFDIYIPKGALYEDAYLDIQKDGEGIKVHHDSTPLHKNMTIGFDVSNYTVKDREQLYVARMTDWGAAYYVDTYKKNNRFSVSTKTFGKYELRQDNVGPKITPINFREKRWMSSENELIFKIEDELTNIGGYRATINGKFILMEYDYKTDRLVYYFEDDIIKETENKLKLIVLDNVGNSTTFEGTFFRKN</sequence>
<dbReference type="EMBL" id="QKYV01000004">
    <property type="protein sequence ID" value="PZW40617.1"/>
    <property type="molecule type" value="Genomic_DNA"/>
</dbReference>
<evidence type="ECO:0000313" key="4">
    <source>
        <dbReference type="Proteomes" id="UP000249542"/>
    </source>
</evidence>